<comment type="caution">
    <text evidence="2">The sequence shown here is derived from an EMBL/GenBank/DDBJ whole genome shotgun (WGS) entry which is preliminary data.</text>
</comment>
<evidence type="ECO:0000256" key="1">
    <source>
        <dbReference type="SAM" id="SignalP"/>
    </source>
</evidence>
<keyword evidence="3" id="KW-1185">Reference proteome</keyword>
<dbReference type="Proteomes" id="UP001203410">
    <property type="component" value="Unassembled WGS sequence"/>
</dbReference>
<dbReference type="EMBL" id="JAMGBA010000001">
    <property type="protein sequence ID" value="MCL6698229.1"/>
    <property type="molecule type" value="Genomic_DNA"/>
</dbReference>
<keyword evidence="1" id="KW-0732">Signal</keyword>
<feature type="signal peptide" evidence="1">
    <location>
        <begin position="1"/>
        <end position="17"/>
    </location>
</feature>
<evidence type="ECO:0000313" key="3">
    <source>
        <dbReference type="Proteomes" id="UP001203410"/>
    </source>
</evidence>
<proteinExistence type="predicted"/>
<reference evidence="2 3" key="1">
    <citation type="submission" date="2022-05" db="EMBL/GenBank/DDBJ databases">
        <authorList>
            <person name="Jo J.-H."/>
            <person name="Im W.-T."/>
        </authorList>
    </citation>
    <scope>NUCLEOTIDE SEQUENCE [LARGE SCALE GENOMIC DNA]</scope>
    <source>
        <strain evidence="2 3">NSE70-1</strain>
    </source>
</reference>
<organism evidence="2 3">
    <name type="scientific">Sphingomonas caseinilyticus</name>
    <dbReference type="NCBI Taxonomy" id="2908205"/>
    <lineage>
        <taxon>Bacteria</taxon>
        <taxon>Pseudomonadati</taxon>
        <taxon>Pseudomonadota</taxon>
        <taxon>Alphaproteobacteria</taxon>
        <taxon>Sphingomonadales</taxon>
        <taxon>Sphingomonadaceae</taxon>
        <taxon>Sphingomonas</taxon>
    </lineage>
</organism>
<feature type="chain" id="PRO_5046780737" evidence="1">
    <location>
        <begin position="18"/>
        <end position="195"/>
    </location>
</feature>
<name>A0ABT0RTA0_9SPHN</name>
<accession>A0ABT0RTA0</accession>
<evidence type="ECO:0000313" key="2">
    <source>
        <dbReference type="EMBL" id="MCL6698229.1"/>
    </source>
</evidence>
<dbReference type="RefSeq" id="WP_249903575.1">
    <property type="nucleotide sequence ID" value="NZ_JAMGBA010000001.1"/>
</dbReference>
<gene>
    <name evidence="2" type="ORF">LZ496_05460</name>
</gene>
<protein>
    <submittedName>
        <fullName evidence="2">Uncharacterized protein</fullName>
    </submittedName>
</protein>
<sequence>MLALLAAALAATPPSFAAEPSIVVEVPAGEVAVAKPADDSEILDSSVAWWEKITVTVDDKGKQHSCRYEASLSGEGAKACDKAMAASVEAGSSGQAGVLSKVTFERRFSPGGRVDSGQLQPGDTLLGRQVMYLTFDADGAVESCKVVAVSGDTPPTYNCDAAKKEQFRAQASADAGAARQAFLTILAYGHTEEIV</sequence>